<organism evidence="1 2">
    <name type="scientific">Pseudoduganella flava</name>
    <dbReference type="NCBI Taxonomy" id="871742"/>
    <lineage>
        <taxon>Bacteria</taxon>
        <taxon>Pseudomonadati</taxon>
        <taxon>Pseudomonadota</taxon>
        <taxon>Betaproteobacteria</taxon>
        <taxon>Burkholderiales</taxon>
        <taxon>Oxalobacteraceae</taxon>
        <taxon>Telluria group</taxon>
        <taxon>Pseudoduganella</taxon>
    </lineage>
</organism>
<gene>
    <name evidence="1" type="ORF">IP92_05336</name>
</gene>
<protein>
    <submittedName>
        <fullName evidence="1">Uncharacterized protein</fullName>
    </submittedName>
</protein>
<proteinExistence type="predicted"/>
<reference evidence="1 2" key="1">
    <citation type="journal article" date="2015" name="Stand. Genomic Sci.">
        <title>Genomic Encyclopedia of Bacterial and Archaeal Type Strains, Phase III: the genomes of soil and plant-associated and newly described type strains.</title>
        <authorList>
            <person name="Whitman W.B."/>
            <person name="Woyke T."/>
            <person name="Klenk H.P."/>
            <person name="Zhou Y."/>
            <person name="Lilburn T.G."/>
            <person name="Beck B.J."/>
            <person name="De Vos P."/>
            <person name="Vandamme P."/>
            <person name="Eisen J.A."/>
            <person name="Garrity G."/>
            <person name="Hugenholtz P."/>
            <person name="Kyrpides N.C."/>
        </authorList>
    </citation>
    <scope>NUCLEOTIDE SEQUENCE [LARGE SCALE GENOMIC DNA]</scope>
    <source>
        <strain evidence="1 2">CGMCC 1.10685</strain>
    </source>
</reference>
<evidence type="ECO:0000313" key="2">
    <source>
        <dbReference type="Proteomes" id="UP000315112"/>
    </source>
</evidence>
<comment type="caution">
    <text evidence="1">The sequence shown here is derived from an EMBL/GenBank/DDBJ whole genome shotgun (WGS) entry which is preliminary data.</text>
</comment>
<name>A0A562PET5_9BURK</name>
<dbReference type="EMBL" id="VLKW01000013">
    <property type="protein sequence ID" value="TWI43002.1"/>
    <property type="molecule type" value="Genomic_DNA"/>
</dbReference>
<accession>A0A562PET5</accession>
<sequence length="94" mass="11194">MNFPLGHRPLGKRPNVRKEVARIRRNPLEPWFERLGHDSDPILSTHISRYRDAYQLYFLSTRRFLTNTSVVARYMSSAYYARKCRVVYTPSCEL</sequence>
<evidence type="ECO:0000313" key="1">
    <source>
        <dbReference type="EMBL" id="TWI43002.1"/>
    </source>
</evidence>
<dbReference type="AlphaFoldDB" id="A0A562PET5"/>
<dbReference type="Proteomes" id="UP000315112">
    <property type="component" value="Unassembled WGS sequence"/>
</dbReference>